<gene>
    <name evidence="2" type="ORF">FYJ60_11215</name>
</gene>
<evidence type="ECO:0000259" key="1">
    <source>
        <dbReference type="Pfam" id="PF20378"/>
    </source>
</evidence>
<feature type="domain" description="DUF6673" evidence="1">
    <location>
        <begin position="41"/>
        <end position="99"/>
    </location>
</feature>
<evidence type="ECO:0000313" key="2">
    <source>
        <dbReference type="EMBL" id="MST82876.1"/>
    </source>
</evidence>
<protein>
    <recommendedName>
        <fullName evidence="1">DUF6673 domain-containing protein</fullName>
    </recommendedName>
</protein>
<proteinExistence type="predicted"/>
<dbReference type="EMBL" id="VUMV01000009">
    <property type="protein sequence ID" value="MST82876.1"/>
    <property type="molecule type" value="Genomic_DNA"/>
</dbReference>
<dbReference type="AlphaFoldDB" id="A0A7X2P9X9"/>
<organism evidence="2 3">
    <name type="scientific">Bilifractor porci</name>
    <dbReference type="NCBI Taxonomy" id="2606636"/>
    <lineage>
        <taxon>Bacteria</taxon>
        <taxon>Bacillati</taxon>
        <taxon>Bacillota</taxon>
        <taxon>Clostridia</taxon>
        <taxon>Lachnospirales</taxon>
        <taxon>Lachnospiraceae</taxon>
        <taxon>Bilifractor</taxon>
    </lineage>
</organism>
<dbReference type="RefSeq" id="WP_154458778.1">
    <property type="nucleotide sequence ID" value="NZ_VUMV01000009.1"/>
</dbReference>
<dbReference type="Pfam" id="PF20378">
    <property type="entry name" value="DUF6673"/>
    <property type="match status" value="1"/>
</dbReference>
<keyword evidence="3" id="KW-1185">Reference proteome</keyword>
<name>A0A7X2P9X9_9FIRM</name>
<dbReference type="Proteomes" id="UP000466864">
    <property type="component" value="Unassembled WGS sequence"/>
</dbReference>
<sequence length="113" mass="12860">MIINGEEYYYDATQPKTLKLTNKMFQDFAKADKATGEDVYKRLDIFKELVPDYLDKLFGKGAGDKICGKKHSPLMAMQAFAEIEKEYYEQYARMAQIGADVQTTTVKINGLAK</sequence>
<accession>A0A7X2P9X9</accession>
<dbReference type="InterPro" id="IPR046655">
    <property type="entry name" value="DUF6673"/>
</dbReference>
<comment type="caution">
    <text evidence="2">The sequence shown here is derived from an EMBL/GenBank/DDBJ whole genome shotgun (WGS) entry which is preliminary data.</text>
</comment>
<evidence type="ECO:0000313" key="3">
    <source>
        <dbReference type="Proteomes" id="UP000466864"/>
    </source>
</evidence>
<reference evidence="2 3" key="1">
    <citation type="submission" date="2019-08" db="EMBL/GenBank/DDBJ databases">
        <title>In-depth cultivation of the pig gut microbiome towards novel bacterial diversity and tailored functional studies.</title>
        <authorList>
            <person name="Wylensek D."/>
            <person name="Hitch T.C.A."/>
            <person name="Clavel T."/>
        </authorList>
    </citation>
    <scope>NUCLEOTIDE SEQUENCE [LARGE SCALE GENOMIC DNA]</scope>
    <source>
        <strain evidence="2 3">Oil+RF-744-WCA-WT-13</strain>
    </source>
</reference>